<dbReference type="PROSITE" id="PS50801">
    <property type="entry name" value="STAS"/>
    <property type="match status" value="1"/>
</dbReference>
<dbReference type="Gene3D" id="3.40.50.1980">
    <property type="entry name" value="Nitrogenase molybdenum iron protein domain"/>
    <property type="match status" value="2"/>
</dbReference>
<sequence>MTSRPFRLALAFSGLLAFVAPQALAEDLEIPTARDAVHFSSHPSSVVVMDVAALDTIDALGVEPVGVPDKLYVSYLDHLSQSAEGVGSLFEPNYEAINALQPDLVVVGGRSAKQYDQMSKMVPTIDMTIWGTDMVGQAKARLEAYGALFDKEQKAKELEAAFDAKVAEAQAAVEGKGNGLIILANGPKISAYGATGRFGWLHDAVGLPEAIESVEDATHGEAVSFEFIRDVNPDWLLVIDRSAAIGASGASADTTLDNALVHETKAWKEGHIVYLDAANIYIASGGIQSMTHTLDEVIKAFGKAD</sequence>
<dbReference type="InterPro" id="IPR051313">
    <property type="entry name" value="Bact_iron-sidero_bind"/>
</dbReference>
<dbReference type="OrthoDB" id="63946at2"/>
<dbReference type="InterPro" id="IPR002491">
    <property type="entry name" value="ABC_transptr_periplasmic_BD"/>
</dbReference>
<evidence type="ECO:0000259" key="8">
    <source>
        <dbReference type="PROSITE" id="PS50983"/>
    </source>
</evidence>
<dbReference type="STRING" id="655353.SAMN04488056_10862"/>
<dbReference type="PANTHER" id="PTHR30532">
    <property type="entry name" value="IRON III DICITRATE-BINDING PERIPLASMIC PROTEIN"/>
    <property type="match status" value="1"/>
</dbReference>
<comment type="subcellular location">
    <subcellularLocation>
        <location evidence="1">Cell envelope</location>
    </subcellularLocation>
</comment>
<dbReference type="Proteomes" id="UP000199236">
    <property type="component" value="Unassembled WGS sequence"/>
</dbReference>
<protein>
    <submittedName>
        <fullName evidence="9">Iron complex transport system substrate-binding protein</fullName>
    </submittedName>
</protein>
<dbReference type="InterPro" id="IPR033870">
    <property type="entry name" value="FatB"/>
</dbReference>
<dbReference type="CDD" id="cd01140">
    <property type="entry name" value="FatB"/>
    <property type="match status" value="1"/>
</dbReference>
<gene>
    <name evidence="9" type="ORF">SAMN04488056_10862</name>
</gene>
<evidence type="ECO:0000259" key="7">
    <source>
        <dbReference type="PROSITE" id="PS50801"/>
    </source>
</evidence>
<evidence type="ECO:0000256" key="3">
    <source>
        <dbReference type="ARBA" id="ARBA00022448"/>
    </source>
</evidence>
<dbReference type="AlphaFoldDB" id="A0A1I5I5Q6"/>
<keyword evidence="10" id="KW-1185">Reference proteome</keyword>
<dbReference type="InterPro" id="IPR002645">
    <property type="entry name" value="STAS_dom"/>
</dbReference>
<dbReference type="EMBL" id="FOVR01000008">
    <property type="protein sequence ID" value="SFO55857.1"/>
    <property type="molecule type" value="Genomic_DNA"/>
</dbReference>
<reference evidence="9 10" key="1">
    <citation type="submission" date="2016-10" db="EMBL/GenBank/DDBJ databases">
        <authorList>
            <person name="de Groot N.N."/>
        </authorList>
    </citation>
    <scope>NUCLEOTIDE SEQUENCE [LARGE SCALE GENOMIC DNA]</scope>
    <source>
        <strain evidence="9 10">CGMCC 1.9157</strain>
    </source>
</reference>
<evidence type="ECO:0000256" key="5">
    <source>
        <dbReference type="ARBA" id="ARBA00022729"/>
    </source>
</evidence>
<accession>A0A1I5I5Q6</accession>
<dbReference type="PROSITE" id="PS50983">
    <property type="entry name" value="FE_B12_PBP"/>
    <property type="match status" value="1"/>
</dbReference>
<evidence type="ECO:0000256" key="2">
    <source>
        <dbReference type="ARBA" id="ARBA00008814"/>
    </source>
</evidence>
<dbReference type="Pfam" id="PF01497">
    <property type="entry name" value="Peripla_BP_2"/>
    <property type="match status" value="1"/>
</dbReference>
<keyword evidence="4" id="KW-0410">Iron transport</keyword>
<dbReference type="GO" id="GO:1901678">
    <property type="term" value="P:iron coordination entity transport"/>
    <property type="evidence" value="ECO:0007669"/>
    <property type="project" value="UniProtKB-ARBA"/>
</dbReference>
<name>A0A1I5I5Q6_9HYPH</name>
<feature type="domain" description="STAS" evidence="7">
    <location>
        <begin position="1"/>
        <end position="62"/>
    </location>
</feature>
<dbReference type="GO" id="GO:0030288">
    <property type="term" value="C:outer membrane-bounded periplasmic space"/>
    <property type="evidence" value="ECO:0007669"/>
    <property type="project" value="TreeGrafter"/>
</dbReference>
<evidence type="ECO:0000313" key="10">
    <source>
        <dbReference type="Proteomes" id="UP000199236"/>
    </source>
</evidence>
<keyword evidence="3" id="KW-0813">Transport</keyword>
<dbReference type="PANTHER" id="PTHR30532:SF28">
    <property type="entry name" value="PETROBACTIN-BINDING PROTEIN YCLQ"/>
    <property type="match status" value="1"/>
</dbReference>
<evidence type="ECO:0000256" key="4">
    <source>
        <dbReference type="ARBA" id="ARBA00022496"/>
    </source>
</evidence>
<feature type="chain" id="PRO_5011527406" evidence="6">
    <location>
        <begin position="26"/>
        <end position="305"/>
    </location>
</feature>
<dbReference type="RefSeq" id="WP_090073625.1">
    <property type="nucleotide sequence ID" value="NZ_FOVR01000008.1"/>
</dbReference>
<proteinExistence type="inferred from homology"/>
<keyword evidence="4" id="KW-0406">Ion transport</keyword>
<evidence type="ECO:0000256" key="6">
    <source>
        <dbReference type="SAM" id="SignalP"/>
    </source>
</evidence>
<feature type="domain" description="Fe/B12 periplasmic-binding" evidence="8">
    <location>
        <begin position="45"/>
        <end position="305"/>
    </location>
</feature>
<organism evidence="9 10">
    <name type="scientific">Cohaesibacter marisflavi</name>
    <dbReference type="NCBI Taxonomy" id="655353"/>
    <lineage>
        <taxon>Bacteria</taxon>
        <taxon>Pseudomonadati</taxon>
        <taxon>Pseudomonadota</taxon>
        <taxon>Alphaproteobacteria</taxon>
        <taxon>Hyphomicrobiales</taxon>
        <taxon>Cohaesibacteraceae</taxon>
    </lineage>
</organism>
<keyword evidence="4" id="KW-0408">Iron</keyword>
<comment type="similarity">
    <text evidence="2">Belongs to the bacterial solute-binding protein 8 family.</text>
</comment>
<feature type="signal peptide" evidence="6">
    <location>
        <begin position="1"/>
        <end position="25"/>
    </location>
</feature>
<dbReference type="SUPFAM" id="SSF53807">
    <property type="entry name" value="Helical backbone' metal receptor"/>
    <property type="match status" value="1"/>
</dbReference>
<evidence type="ECO:0000256" key="1">
    <source>
        <dbReference type="ARBA" id="ARBA00004196"/>
    </source>
</evidence>
<evidence type="ECO:0000313" key="9">
    <source>
        <dbReference type="EMBL" id="SFO55857.1"/>
    </source>
</evidence>
<keyword evidence="5 6" id="KW-0732">Signal</keyword>